<comment type="caution">
    <text evidence="2">The sequence shown here is derived from an EMBL/GenBank/DDBJ whole genome shotgun (WGS) entry which is preliminary data.</text>
</comment>
<proteinExistence type="predicted"/>
<accession>A0A699SEL5</accession>
<feature type="region of interest" description="Disordered" evidence="1">
    <location>
        <begin position="25"/>
        <end position="51"/>
    </location>
</feature>
<evidence type="ECO:0000313" key="2">
    <source>
        <dbReference type="EMBL" id="GFC96001.1"/>
    </source>
</evidence>
<name>A0A699SEL5_TANCI</name>
<gene>
    <name evidence="2" type="ORF">Tci_867971</name>
</gene>
<reference evidence="2" key="1">
    <citation type="journal article" date="2019" name="Sci. Rep.">
        <title>Draft genome of Tanacetum cinerariifolium, the natural source of mosquito coil.</title>
        <authorList>
            <person name="Yamashiro T."/>
            <person name="Shiraishi A."/>
            <person name="Satake H."/>
            <person name="Nakayama K."/>
        </authorList>
    </citation>
    <scope>NUCLEOTIDE SEQUENCE</scope>
</reference>
<sequence length="51" mass="6042">WQGLINQKLNASTVIRWDILQENAELPETRTEEEETPTDRGLKLKNRLQKH</sequence>
<dbReference type="EMBL" id="BKCJ011157745">
    <property type="protein sequence ID" value="GFC96001.1"/>
    <property type="molecule type" value="Genomic_DNA"/>
</dbReference>
<evidence type="ECO:0000256" key="1">
    <source>
        <dbReference type="SAM" id="MobiDB-lite"/>
    </source>
</evidence>
<dbReference type="AlphaFoldDB" id="A0A699SEL5"/>
<feature type="non-terminal residue" evidence="2">
    <location>
        <position position="1"/>
    </location>
</feature>
<protein>
    <submittedName>
        <fullName evidence="2">Uncharacterized protein</fullName>
    </submittedName>
</protein>
<organism evidence="2">
    <name type="scientific">Tanacetum cinerariifolium</name>
    <name type="common">Dalmatian daisy</name>
    <name type="synonym">Chrysanthemum cinerariifolium</name>
    <dbReference type="NCBI Taxonomy" id="118510"/>
    <lineage>
        <taxon>Eukaryota</taxon>
        <taxon>Viridiplantae</taxon>
        <taxon>Streptophyta</taxon>
        <taxon>Embryophyta</taxon>
        <taxon>Tracheophyta</taxon>
        <taxon>Spermatophyta</taxon>
        <taxon>Magnoliopsida</taxon>
        <taxon>eudicotyledons</taxon>
        <taxon>Gunneridae</taxon>
        <taxon>Pentapetalae</taxon>
        <taxon>asterids</taxon>
        <taxon>campanulids</taxon>
        <taxon>Asterales</taxon>
        <taxon>Asteraceae</taxon>
        <taxon>Asteroideae</taxon>
        <taxon>Anthemideae</taxon>
        <taxon>Anthemidinae</taxon>
        <taxon>Tanacetum</taxon>
    </lineage>
</organism>